<evidence type="ECO:0000313" key="6">
    <source>
        <dbReference type="EMBL" id="NSJ79239.1"/>
    </source>
</evidence>
<dbReference type="InterPro" id="IPR000835">
    <property type="entry name" value="HTH_MarR-typ"/>
</dbReference>
<dbReference type="SMART" id="SM00529">
    <property type="entry name" value="HTH_DTXR"/>
    <property type="match status" value="1"/>
</dbReference>
<evidence type="ECO:0000259" key="4">
    <source>
        <dbReference type="PROSITE" id="PS50995"/>
    </source>
</evidence>
<dbReference type="GO" id="GO:0003677">
    <property type="term" value="F:DNA binding"/>
    <property type="evidence" value="ECO:0007669"/>
    <property type="project" value="UniProtKB-KW"/>
</dbReference>
<evidence type="ECO:0000313" key="5">
    <source>
        <dbReference type="EMBL" id="AQP38811.1"/>
    </source>
</evidence>
<dbReference type="InterPro" id="IPR036390">
    <property type="entry name" value="WH_DNA-bd_sf"/>
</dbReference>
<dbReference type="Proteomes" id="UP000188159">
    <property type="component" value="Chromosome"/>
</dbReference>
<keyword evidence="2" id="KW-0238">DNA-binding</keyword>
<dbReference type="EMBL" id="JAAITB010000011">
    <property type="protein sequence ID" value="NSJ79239.1"/>
    <property type="molecule type" value="Genomic_DNA"/>
</dbReference>
<reference evidence="6 8" key="2">
    <citation type="journal article" date="2020" name="Cell Host Microbe">
        <title>Functional and Genomic Variation between Human-Derived Isolates of Lachnospiraceae Reveals Inter- and Intra-Species Diversity.</title>
        <authorList>
            <person name="Sorbara M.T."/>
            <person name="Littmann E.R."/>
            <person name="Fontana E."/>
            <person name="Moody T.U."/>
            <person name="Kohout C.E."/>
            <person name="Gjonbalaj M."/>
            <person name="Eaton V."/>
            <person name="Seok R."/>
            <person name="Leiner I.M."/>
            <person name="Pamer E.G."/>
        </authorList>
    </citation>
    <scope>NUCLEOTIDE SEQUENCE [LARGE SCALE GENOMIC DNA]</scope>
    <source>
        <strain evidence="6 8">MSK.14.57</strain>
    </source>
</reference>
<dbReference type="PANTHER" id="PTHR42756">
    <property type="entry name" value="TRANSCRIPTIONAL REGULATOR, MARR"/>
    <property type="match status" value="1"/>
</dbReference>
<evidence type="ECO:0000256" key="3">
    <source>
        <dbReference type="ARBA" id="ARBA00023163"/>
    </source>
</evidence>
<dbReference type="SMART" id="SM00347">
    <property type="entry name" value="HTH_MARR"/>
    <property type="match status" value="1"/>
</dbReference>
<dbReference type="Gene3D" id="1.10.10.10">
    <property type="entry name" value="Winged helix-like DNA-binding domain superfamily/Winged helix DNA-binding domain"/>
    <property type="match status" value="1"/>
</dbReference>
<reference evidence="5 7" key="1">
    <citation type="journal article" date="2016" name="Sci. Rep.">
        <title>Accelerated dysbiosis of gut microbiota during aggravation of DSS-induced colitis by a butyrate-producing bacterium.</title>
        <authorList>
            <person name="Zhang Q."/>
            <person name="Wu Y."/>
            <person name="Wang J."/>
            <person name="Wu G."/>
            <person name="Long W."/>
            <person name="Xue Z."/>
            <person name="Wang L."/>
            <person name="Zhang X."/>
            <person name="Pang X."/>
            <person name="Zhao Y."/>
            <person name="Zhao L."/>
            <person name="Zhang C."/>
        </authorList>
    </citation>
    <scope>NUCLEOTIDE SEQUENCE [LARGE SCALE GENOMIC DNA]</scope>
    <source>
        <strain evidence="5 7">BPB5</strain>
    </source>
</reference>
<dbReference type="Proteomes" id="UP001644750">
    <property type="component" value="Unassembled WGS sequence"/>
</dbReference>
<dbReference type="SUPFAM" id="SSF46785">
    <property type="entry name" value="Winged helix' DNA-binding domain"/>
    <property type="match status" value="1"/>
</dbReference>
<reference evidence="6" key="3">
    <citation type="submission" date="2020-02" db="EMBL/GenBank/DDBJ databases">
        <authorList>
            <person name="Littmann E."/>
            <person name="Sorbara M."/>
        </authorList>
    </citation>
    <scope>NUCLEOTIDE SEQUENCE</scope>
    <source>
        <strain evidence="6">MSK.14.57</strain>
    </source>
</reference>
<evidence type="ECO:0000256" key="1">
    <source>
        <dbReference type="ARBA" id="ARBA00023015"/>
    </source>
</evidence>
<dbReference type="EMBL" id="CP012098">
    <property type="protein sequence ID" value="AQP38811.1"/>
    <property type="molecule type" value="Genomic_DNA"/>
</dbReference>
<keyword evidence="8" id="KW-1185">Reference proteome</keyword>
<evidence type="ECO:0000256" key="2">
    <source>
        <dbReference type="ARBA" id="ARBA00023125"/>
    </source>
</evidence>
<feature type="domain" description="HTH marR-type" evidence="4">
    <location>
        <begin position="1"/>
        <end position="152"/>
    </location>
</feature>
<evidence type="ECO:0000313" key="7">
    <source>
        <dbReference type="Proteomes" id="UP000188159"/>
    </source>
</evidence>
<dbReference type="OrthoDB" id="6400170at2"/>
<dbReference type="PRINTS" id="PR00598">
    <property type="entry name" value="HTHMARR"/>
</dbReference>
<dbReference type="GO" id="GO:0003700">
    <property type="term" value="F:DNA-binding transcription factor activity"/>
    <property type="evidence" value="ECO:0007669"/>
    <property type="project" value="InterPro"/>
</dbReference>
<dbReference type="GO" id="GO:0046914">
    <property type="term" value="F:transition metal ion binding"/>
    <property type="evidence" value="ECO:0007669"/>
    <property type="project" value="InterPro"/>
</dbReference>
<dbReference type="AlphaFoldDB" id="A0A1Q2C500"/>
<name>A0A1Q2C500_ANAHA</name>
<proteinExistence type="predicted"/>
<sequence>MISYLIKILKVKKGAYMKKCEGIYSLIGKVNHKSAIYGFELLKEENIHPRQMPLIIHLKKCEGCTQKELAEKMQVKPSTLNVMIGRMEKNGYIEKKQDEKDSRKSRIYFTEKGRSICEDGHKKFVMIQEKLQEYFTKEEQEELKRLLNKFCDCLDEQTEILKKERKEKSDA</sequence>
<protein>
    <submittedName>
        <fullName evidence="5">MarR family transcriptional regulator</fullName>
    </submittedName>
    <submittedName>
        <fullName evidence="6">Winged helix-turn-helix transcriptional regulator</fullName>
    </submittedName>
</protein>
<dbReference type="PANTHER" id="PTHR42756:SF1">
    <property type="entry name" value="TRANSCRIPTIONAL REPRESSOR OF EMRAB OPERON"/>
    <property type="match status" value="1"/>
</dbReference>
<dbReference type="PROSITE" id="PS50995">
    <property type="entry name" value="HTH_MARR_2"/>
    <property type="match status" value="1"/>
</dbReference>
<evidence type="ECO:0000313" key="8">
    <source>
        <dbReference type="Proteomes" id="UP001644750"/>
    </source>
</evidence>
<gene>
    <name evidence="5" type="ORF">DO83_03850</name>
    <name evidence="6" type="ORF">G5A72_06480</name>
</gene>
<organism evidence="5 7">
    <name type="scientific">Anaerostipes hadrus</name>
    <dbReference type="NCBI Taxonomy" id="649756"/>
    <lineage>
        <taxon>Bacteria</taxon>
        <taxon>Bacillati</taxon>
        <taxon>Bacillota</taxon>
        <taxon>Clostridia</taxon>
        <taxon>Lachnospirales</taxon>
        <taxon>Lachnospiraceae</taxon>
        <taxon>Anaerostipes</taxon>
    </lineage>
</organism>
<keyword evidence="3" id="KW-0804">Transcription</keyword>
<keyword evidence="1" id="KW-0805">Transcription regulation</keyword>
<accession>A0A1Q2C500</accession>
<dbReference type="InterPro" id="IPR022689">
    <property type="entry name" value="Iron_dep_repressor"/>
</dbReference>
<dbReference type="InterPro" id="IPR036388">
    <property type="entry name" value="WH-like_DNA-bd_sf"/>
</dbReference>
<dbReference type="Pfam" id="PF01047">
    <property type="entry name" value="MarR"/>
    <property type="match status" value="1"/>
</dbReference>